<evidence type="ECO:0000259" key="1">
    <source>
        <dbReference type="PROSITE" id="PS51819"/>
    </source>
</evidence>
<accession>A0A7J5UUH7</accession>
<dbReference type="InterPro" id="IPR037523">
    <property type="entry name" value="VOC_core"/>
</dbReference>
<dbReference type="Proteomes" id="UP000451860">
    <property type="component" value="Unassembled WGS sequence"/>
</dbReference>
<protein>
    <recommendedName>
        <fullName evidence="1">VOC domain-containing protein</fullName>
    </recommendedName>
</protein>
<gene>
    <name evidence="2" type="ORF">GB883_01505</name>
</gene>
<dbReference type="Gene3D" id="3.10.180.10">
    <property type="entry name" value="2,3-Dihydroxybiphenyl 1,2-Dioxygenase, domain 1"/>
    <property type="match status" value="1"/>
</dbReference>
<organism evidence="2 3">
    <name type="scientific">Georgenia thermotolerans</name>
    <dbReference type="NCBI Taxonomy" id="527326"/>
    <lineage>
        <taxon>Bacteria</taxon>
        <taxon>Bacillati</taxon>
        <taxon>Actinomycetota</taxon>
        <taxon>Actinomycetes</taxon>
        <taxon>Micrococcales</taxon>
        <taxon>Bogoriellaceae</taxon>
        <taxon>Georgenia</taxon>
    </lineage>
</organism>
<dbReference type="SUPFAM" id="SSF54593">
    <property type="entry name" value="Glyoxalase/Bleomycin resistance protein/Dihydroxybiphenyl dioxygenase"/>
    <property type="match status" value="1"/>
</dbReference>
<dbReference type="OrthoDB" id="2613830at2"/>
<sequence length="233" mass="24258">MSEVIGASPQNACGRPEAVFIGGGGPGRCGGDGIGALDAGAGGQAFFRGAGHRGPVTDTPVNAAGSPALIDHIAFLVPDLEEAILWWSAATGCTFSPIARYRTSRWSDRSDPELHDHDARISFSKEGPPRIELMEVTGEGALGAAEIGPHHLGFAQVRDVRARMARLAAIGVGDDGWSFTKDGTALVAFTERSALDGIRLEMVSPLPGPIVADDGSLLPLDPATGRTDLWAPR</sequence>
<evidence type="ECO:0000313" key="3">
    <source>
        <dbReference type="Proteomes" id="UP000451860"/>
    </source>
</evidence>
<dbReference type="Pfam" id="PF13669">
    <property type="entry name" value="Glyoxalase_4"/>
    <property type="match status" value="1"/>
</dbReference>
<feature type="domain" description="VOC" evidence="1">
    <location>
        <begin position="69"/>
        <end position="205"/>
    </location>
</feature>
<dbReference type="EMBL" id="WHJE01000003">
    <property type="protein sequence ID" value="KAE8765926.1"/>
    <property type="molecule type" value="Genomic_DNA"/>
</dbReference>
<keyword evidence="3" id="KW-1185">Reference proteome</keyword>
<dbReference type="PROSITE" id="PS51819">
    <property type="entry name" value="VOC"/>
    <property type="match status" value="1"/>
</dbReference>
<reference evidence="2 3" key="1">
    <citation type="submission" date="2019-10" db="EMBL/GenBank/DDBJ databases">
        <title>Georgenia wutianyii sp. nov. and Georgenia yuyongxinii sp. nov. isolated from plateau pika (Ochotona curzoniae) in the Qinghai-Tibet plateau of China.</title>
        <authorList>
            <person name="Tian Z."/>
        </authorList>
    </citation>
    <scope>NUCLEOTIDE SEQUENCE [LARGE SCALE GENOMIC DNA]</scope>
    <source>
        <strain evidence="2 3">DSM 21501</strain>
    </source>
</reference>
<dbReference type="AlphaFoldDB" id="A0A7J5UUH7"/>
<dbReference type="InterPro" id="IPR029068">
    <property type="entry name" value="Glyas_Bleomycin-R_OHBP_Dase"/>
</dbReference>
<name>A0A7J5UUH7_9MICO</name>
<comment type="caution">
    <text evidence="2">The sequence shown here is derived from an EMBL/GenBank/DDBJ whole genome shotgun (WGS) entry which is preliminary data.</text>
</comment>
<proteinExistence type="predicted"/>
<evidence type="ECO:0000313" key="2">
    <source>
        <dbReference type="EMBL" id="KAE8765926.1"/>
    </source>
</evidence>